<sequence length="347" mass="37900">MSEYWKSTPKYWCKHCGIYVRDTKLERTNHEATGKHQGALKRFLRDLHRGHEQELREKDRAKREIERLNGVVGSSGSAGDNVAGPSSSAATPQIRKDGNAKKDVNPNTIAVVTKEQRQQQWEQLVELGIEVPSELRREMAMAGEWTVTNTRVVDDDDGGNNEAGSANEERGKNAAGIATGVRKRPKGEDDDAVAEEEAAIKGLFKKPRRWGRDTKQMAPEDDAELDALLSGTLAMAPPLPQPKKEEEGIEEGKIKPDPDDKEPEAALKGENEREVEGLPKIKKEESGEEGQGLQNIARKPDGAGVGDGERAPAVKAEGEGTAAAGANADAVPAVVFKKRKPKNIRQR</sequence>
<feature type="compositionally biased region" description="Acidic residues" evidence="4">
    <location>
        <begin position="188"/>
        <end position="197"/>
    </location>
</feature>
<dbReference type="EMBL" id="JAKJXP020000020">
    <property type="protein sequence ID" value="KAK7754506.1"/>
    <property type="molecule type" value="Genomic_DNA"/>
</dbReference>
<dbReference type="AlphaFoldDB" id="A0AAN9YRB9"/>
<comment type="caution">
    <text evidence="6">The sequence shown here is derived from an EMBL/GenBank/DDBJ whole genome shotgun (WGS) entry which is preliminary data.</text>
</comment>
<evidence type="ECO:0000256" key="4">
    <source>
        <dbReference type="SAM" id="MobiDB-lite"/>
    </source>
</evidence>
<feature type="compositionally biased region" description="Polar residues" evidence="4">
    <location>
        <begin position="72"/>
        <end position="91"/>
    </location>
</feature>
<dbReference type="PANTHER" id="PTHR13173">
    <property type="entry name" value="WW DOMAIN BINDING PROTEIN 4"/>
    <property type="match status" value="1"/>
</dbReference>
<feature type="compositionally biased region" description="Basic and acidic residues" evidence="4">
    <location>
        <begin position="94"/>
        <end position="104"/>
    </location>
</feature>
<dbReference type="Gene3D" id="3.30.160.60">
    <property type="entry name" value="Classic Zinc Finger"/>
    <property type="match status" value="1"/>
</dbReference>
<dbReference type="GO" id="GO:0000398">
    <property type="term" value="P:mRNA splicing, via spliceosome"/>
    <property type="evidence" value="ECO:0007669"/>
    <property type="project" value="InterPro"/>
</dbReference>
<dbReference type="GO" id="GO:0003723">
    <property type="term" value="F:RNA binding"/>
    <property type="evidence" value="ECO:0007669"/>
    <property type="project" value="TreeGrafter"/>
</dbReference>
<dbReference type="GO" id="GO:0008270">
    <property type="term" value="F:zinc ion binding"/>
    <property type="evidence" value="ECO:0007669"/>
    <property type="project" value="UniProtKB-KW"/>
</dbReference>
<feature type="compositionally biased region" description="Basic and acidic residues" evidence="4">
    <location>
        <begin position="307"/>
        <end position="318"/>
    </location>
</feature>
<evidence type="ECO:0000313" key="7">
    <source>
        <dbReference type="Proteomes" id="UP001320420"/>
    </source>
</evidence>
<protein>
    <recommendedName>
        <fullName evidence="5">U1-C C2H2-type zinc finger domain-containing protein</fullName>
    </recommendedName>
</protein>
<organism evidence="6 7">
    <name type="scientific">Diatrype stigma</name>
    <dbReference type="NCBI Taxonomy" id="117547"/>
    <lineage>
        <taxon>Eukaryota</taxon>
        <taxon>Fungi</taxon>
        <taxon>Dikarya</taxon>
        <taxon>Ascomycota</taxon>
        <taxon>Pezizomycotina</taxon>
        <taxon>Sordariomycetes</taxon>
        <taxon>Xylariomycetidae</taxon>
        <taxon>Xylariales</taxon>
        <taxon>Diatrypaceae</taxon>
        <taxon>Diatrype</taxon>
    </lineage>
</organism>
<evidence type="ECO:0000259" key="5">
    <source>
        <dbReference type="Pfam" id="PF06220"/>
    </source>
</evidence>
<feature type="domain" description="U1-C C2H2-type zinc finger" evidence="5">
    <location>
        <begin position="9"/>
        <end position="43"/>
    </location>
</feature>
<gene>
    <name evidence="6" type="ORF">SLS62_003526</name>
</gene>
<dbReference type="PANTHER" id="PTHR13173:SF10">
    <property type="entry name" value="WW DOMAIN-BINDING PROTEIN 4"/>
    <property type="match status" value="1"/>
</dbReference>
<name>A0AAN9YRB9_9PEZI</name>
<keyword evidence="3" id="KW-0862">Zinc</keyword>
<feature type="region of interest" description="Disordered" evidence="4">
    <location>
        <begin position="151"/>
        <end position="347"/>
    </location>
</feature>
<keyword evidence="7" id="KW-1185">Reference proteome</keyword>
<keyword evidence="2" id="KW-0863">Zinc-finger</keyword>
<feature type="compositionally biased region" description="Basic residues" evidence="4">
    <location>
        <begin position="336"/>
        <end position="347"/>
    </location>
</feature>
<reference evidence="6 7" key="1">
    <citation type="submission" date="2024-02" db="EMBL/GenBank/DDBJ databases">
        <title>De novo assembly and annotation of 12 fungi associated with fruit tree decline syndrome in Ontario, Canada.</title>
        <authorList>
            <person name="Sulman M."/>
            <person name="Ellouze W."/>
            <person name="Ilyukhin E."/>
        </authorList>
    </citation>
    <scope>NUCLEOTIDE SEQUENCE [LARGE SCALE GENOMIC DNA]</scope>
    <source>
        <strain evidence="6 7">M11/M66-122</strain>
    </source>
</reference>
<evidence type="ECO:0000256" key="2">
    <source>
        <dbReference type="ARBA" id="ARBA00022771"/>
    </source>
</evidence>
<proteinExistence type="predicted"/>
<feature type="region of interest" description="Disordered" evidence="4">
    <location>
        <begin position="69"/>
        <end position="104"/>
    </location>
</feature>
<dbReference type="InterPro" id="IPR013085">
    <property type="entry name" value="U1-CZ_Znf_C2H2"/>
</dbReference>
<dbReference type="GO" id="GO:0071011">
    <property type="term" value="C:precatalytic spliceosome"/>
    <property type="evidence" value="ECO:0007669"/>
    <property type="project" value="TreeGrafter"/>
</dbReference>
<dbReference type="SUPFAM" id="SSF57667">
    <property type="entry name" value="beta-beta-alpha zinc fingers"/>
    <property type="match status" value="1"/>
</dbReference>
<accession>A0AAN9YRB9</accession>
<dbReference type="Proteomes" id="UP001320420">
    <property type="component" value="Unassembled WGS sequence"/>
</dbReference>
<dbReference type="InterPro" id="IPR036236">
    <property type="entry name" value="Znf_C2H2_sf"/>
</dbReference>
<keyword evidence="1" id="KW-0479">Metal-binding</keyword>
<dbReference type="Pfam" id="PF06220">
    <property type="entry name" value="zf-U1"/>
    <property type="match status" value="1"/>
</dbReference>
<feature type="compositionally biased region" description="Low complexity" evidence="4">
    <location>
        <begin position="319"/>
        <end position="335"/>
    </location>
</feature>
<evidence type="ECO:0000256" key="3">
    <source>
        <dbReference type="ARBA" id="ARBA00022833"/>
    </source>
</evidence>
<evidence type="ECO:0000313" key="6">
    <source>
        <dbReference type="EMBL" id="KAK7754506.1"/>
    </source>
</evidence>
<evidence type="ECO:0000256" key="1">
    <source>
        <dbReference type="ARBA" id="ARBA00022723"/>
    </source>
</evidence>
<dbReference type="InterPro" id="IPR040023">
    <property type="entry name" value="WBP4"/>
</dbReference>
<feature type="compositionally biased region" description="Basic and acidic residues" evidence="4">
    <location>
        <begin position="242"/>
        <end position="285"/>
    </location>
</feature>